<accession>A0A8K0XRV2</accession>
<organism evidence="2 3">
    <name type="scientific">Cristinia sonorae</name>
    <dbReference type="NCBI Taxonomy" id="1940300"/>
    <lineage>
        <taxon>Eukaryota</taxon>
        <taxon>Fungi</taxon>
        <taxon>Dikarya</taxon>
        <taxon>Basidiomycota</taxon>
        <taxon>Agaricomycotina</taxon>
        <taxon>Agaricomycetes</taxon>
        <taxon>Agaricomycetidae</taxon>
        <taxon>Agaricales</taxon>
        <taxon>Pleurotineae</taxon>
        <taxon>Stephanosporaceae</taxon>
        <taxon>Cristinia</taxon>
    </lineage>
</organism>
<reference evidence="2" key="1">
    <citation type="journal article" date="2021" name="New Phytol.">
        <title>Evolutionary innovations through gain and loss of genes in the ectomycorrhizal Boletales.</title>
        <authorList>
            <person name="Wu G."/>
            <person name="Miyauchi S."/>
            <person name="Morin E."/>
            <person name="Kuo A."/>
            <person name="Drula E."/>
            <person name="Varga T."/>
            <person name="Kohler A."/>
            <person name="Feng B."/>
            <person name="Cao Y."/>
            <person name="Lipzen A."/>
            <person name="Daum C."/>
            <person name="Hundley H."/>
            <person name="Pangilinan J."/>
            <person name="Johnson J."/>
            <person name="Barry K."/>
            <person name="LaButti K."/>
            <person name="Ng V."/>
            <person name="Ahrendt S."/>
            <person name="Min B."/>
            <person name="Choi I.G."/>
            <person name="Park H."/>
            <person name="Plett J.M."/>
            <person name="Magnuson J."/>
            <person name="Spatafora J.W."/>
            <person name="Nagy L.G."/>
            <person name="Henrissat B."/>
            <person name="Grigoriev I.V."/>
            <person name="Yang Z.L."/>
            <person name="Xu J."/>
            <person name="Martin F.M."/>
        </authorList>
    </citation>
    <scope>NUCLEOTIDE SEQUENCE</scope>
    <source>
        <strain evidence="2">KKN 215</strain>
    </source>
</reference>
<dbReference type="PROSITE" id="PS50181">
    <property type="entry name" value="FBOX"/>
    <property type="match status" value="1"/>
</dbReference>
<keyword evidence="3" id="KW-1185">Reference proteome</keyword>
<dbReference type="SUPFAM" id="SSF81383">
    <property type="entry name" value="F-box domain"/>
    <property type="match status" value="1"/>
</dbReference>
<comment type="caution">
    <text evidence="2">The sequence shown here is derived from an EMBL/GenBank/DDBJ whole genome shotgun (WGS) entry which is preliminary data.</text>
</comment>
<dbReference type="EMBL" id="JAEVFJ010000008">
    <property type="protein sequence ID" value="KAH8102952.1"/>
    <property type="molecule type" value="Genomic_DNA"/>
</dbReference>
<dbReference type="InterPro" id="IPR001810">
    <property type="entry name" value="F-box_dom"/>
</dbReference>
<feature type="domain" description="F-box" evidence="1">
    <location>
        <begin position="13"/>
        <end position="59"/>
    </location>
</feature>
<sequence>MLVGTSSWTSMSESIFDTLPDELVEFILAKADVDDILGFLQVATRFRQIILQSTHLQYLIELAADGLEDGSSSELCFADRLQALRQRRAARATLEPTARRTVTCDGTGRRVAFGSHLVWYRAETSEICILQIPSVFRAIPEKEWTVQGPSVTGELLHSLTIDPNQDLLVTLIVGQDGQKLGIRSLSTGGHHPVAATPILYIDRVPWEESEFKVEEIYVSNNYLGFRLVFGDHRWVMKEQIMVYDWTSGRHILSVSQEAARAGIGFTFLTDQYLLLVYSGTQDDNYEFKFVLSVIDMNSLPSGNTTEMVISELQPTCSLLLPLLPAVPPSPIEINVNTHHPWHTTHMRLPFLCPSDDRLVAITLSWSRLTTRLHTILDFVARAKSDPAKRVFGWDEWGKDRCRLVEDRFKESASVSGVQNDSTYAMLGT</sequence>
<dbReference type="AlphaFoldDB" id="A0A8K0XRV2"/>
<dbReference type="OrthoDB" id="3256413at2759"/>
<gene>
    <name evidence="2" type="ORF">BXZ70DRAFT_762318</name>
</gene>
<proteinExistence type="predicted"/>
<protein>
    <recommendedName>
        <fullName evidence="1">F-box domain-containing protein</fullName>
    </recommendedName>
</protein>
<evidence type="ECO:0000259" key="1">
    <source>
        <dbReference type="PROSITE" id="PS50181"/>
    </source>
</evidence>
<evidence type="ECO:0000313" key="2">
    <source>
        <dbReference type="EMBL" id="KAH8102952.1"/>
    </source>
</evidence>
<dbReference type="Proteomes" id="UP000813824">
    <property type="component" value="Unassembled WGS sequence"/>
</dbReference>
<evidence type="ECO:0000313" key="3">
    <source>
        <dbReference type="Proteomes" id="UP000813824"/>
    </source>
</evidence>
<name>A0A8K0XRV2_9AGAR</name>
<dbReference type="InterPro" id="IPR036047">
    <property type="entry name" value="F-box-like_dom_sf"/>
</dbReference>